<accession>A0A853D7J9</accession>
<organism evidence="9 10">
    <name type="scientific">Allobranchiibius huperziae</name>
    <dbReference type="NCBI Taxonomy" id="1874116"/>
    <lineage>
        <taxon>Bacteria</taxon>
        <taxon>Bacillati</taxon>
        <taxon>Actinomycetota</taxon>
        <taxon>Actinomycetes</taxon>
        <taxon>Micrococcales</taxon>
        <taxon>Dermacoccaceae</taxon>
        <taxon>Allobranchiibius</taxon>
    </lineage>
</organism>
<keyword evidence="10" id="KW-1185">Reference proteome</keyword>
<protein>
    <recommendedName>
        <fullName evidence="11">Glycosyltransferase RgtA/B/C/D-like domain-containing protein</fullName>
    </recommendedName>
</protein>
<dbReference type="AlphaFoldDB" id="A0A853D7J9"/>
<feature type="transmembrane region" description="Helical" evidence="8">
    <location>
        <begin position="134"/>
        <end position="149"/>
    </location>
</feature>
<dbReference type="Proteomes" id="UP000571817">
    <property type="component" value="Unassembled WGS sequence"/>
</dbReference>
<evidence type="ECO:0000256" key="6">
    <source>
        <dbReference type="ARBA" id="ARBA00022989"/>
    </source>
</evidence>
<feature type="transmembrane region" description="Helical" evidence="8">
    <location>
        <begin position="304"/>
        <end position="326"/>
    </location>
</feature>
<evidence type="ECO:0000256" key="3">
    <source>
        <dbReference type="ARBA" id="ARBA00022676"/>
    </source>
</evidence>
<keyword evidence="3" id="KW-0328">Glycosyltransferase</keyword>
<feature type="transmembrane region" description="Helical" evidence="8">
    <location>
        <begin position="179"/>
        <end position="197"/>
    </location>
</feature>
<comment type="subcellular location">
    <subcellularLocation>
        <location evidence="1">Cell membrane</location>
        <topology evidence="1">Multi-pass membrane protein</topology>
    </subcellularLocation>
</comment>
<dbReference type="RefSeq" id="WP_179478583.1">
    <property type="nucleotide sequence ID" value="NZ_JACCFW010000001.1"/>
</dbReference>
<feature type="transmembrane region" description="Helical" evidence="8">
    <location>
        <begin position="31"/>
        <end position="51"/>
    </location>
</feature>
<comment type="caution">
    <text evidence="9">The sequence shown here is derived from an EMBL/GenBank/DDBJ whole genome shotgun (WGS) entry which is preliminary data.</text>
</comment>
<feature type="transmembrane region" description="Helical" evidence="8">
    <location>
        <begin position="347"/>
        <end position="367"/>
    </location>
</feature>
<reference evidence="9 10" key="1">
    <citation type="submission" date="2020-07" db="EMBL/GenBank/DDBJ databases">
        <title>Sequencing the genomes of 1000 actinobacteria strains.</title>
        <authorList>
            <person name="Klenk H.-P."/>
        </authorList>
    </citation>
    <scope>NUCLEOTIDE SEQUENCE [LARGE SCALE GENOMIC DNA]</scope>
    <source>
        <strain evidence="9 10">DSM 29531</strain>
    </source>
</reference>
<keyword evidence="7 8" id="KW-0472">Membrane</keyword>
<evidence type="ECO:0000256" key="4">
    <source>
        <dbReference type="ARBA" id="ARBA00022679"/>
    </source>
</evidence>
<dbReference type="PANTHER" id="PTHR33908:SF11">
    <property type="entry name" value="MEMBRANE PROTEIN"/>
    <property type="match status" value="1"/>
</dbReference>
<dbReference type="PANTHER" id="PTHR33908">
    <property type="entry name" value="MANNOSYLTRANSFERASE YKCB-RELATED"/>
    <property type="match status" value="1"/>
</dbReference>
<evidence type="ECO:0000256" key="7">
    <source>
        <dbReference type="ARBA" id="ARBA00023136"/>
    </source>
</evidence>
<evidence type="ECO:0000313" key="9">
    <source>
        <dbReference type="EMBL" id="NYJ73366.1"/>
    </source>
</evidence>
<dbReference type="GO" id="GO:0016763">
    <property type="term" value="F:pentosyltransferase activity"/>
    <property type="evidence" value="ECO:0007669"/>
    <property type="project" value="TreeGrafter"/>
</dbReference>
<feature type="transmembrane region" description="Helical" evidence="8">
    <location>
        <begin position="217"/>
        <end position="237"/>
    </location>
</feature>
<sequence length="521" mass="56409">MAEVDARTRAEVDAGQGAQASDQWREIARRYAGMAGGFFVFALLVHVPGYFHQLYDPDEATIADQAITLQHGGRLYIDAIDRKPPLPTYLYHAAFAIFGNVDLRPVHLVAALLLAVAACAVAADVSLRTRAQRVWAGVLMITAAVAFLPDAGQAANYAHFALAPGAVAMVLARRRSKRAAALAGLALAVAVLCRQTWLIGLLPAGMAVARSRRWSHLGWMFGGFAVGIGIVVAWLPTADVWHWVFASNEGFLLTGPNWSMVAVSFFGGLALLVGLHLPLLIPVALRIRAAGSLRQAVQVDRDLWIWWATATVAWISGFRFFAHYWIQSLPPLVLLAAPTAARITGRLRTWILALLVVVTTAAVVAGFTPETFRTLPNTTPLAKYVAAHSRPDQPILVWGNLPQAQWESDRPLGGALVHSDFVTGVSGNRTADPSTVPATTPGAYKAVLRSVYTHPPQLVLDTSTADLRAYGGQYYDGKYPLSVFPQLKYFVDTYYTLAARVNGVTIYRLRQEYSGNSGAGS</sequence>
<feature type="transmembrane region" description="Helical" evidence="8">
    <location>
        <begin position="108"/>
        <end position="127"/>
    </location>
</feature>
<evidence type="ECO:0000256" key="1">
    <source>
        <dbReference type="ARBA" id="ARBA00004651"/>
    </source>
</evidence>
<keyword evidence="5 8" id="KW-0812">Transmembrane</keyword>
<evidence type="ECO:0000256" key="5">
    <source>
        <dbReference type="ARBA" id="ARBA00022692"/>
    </source>
</evidence>
<evidence type="ECO:0000256" key="2">
    <source>
        <dbReference type="ARBA" id="ARBA00022475"/>
    </source>
</evidence>
<proteinExistence type="predicted"/>
<name>A0A853D7J9_9MICO</name>
<evidence type="ECO:0008006" key="11">
    <source>
        <dbReference type="Google" id="ProtNLM"/>
    </source>
</evidence>
<evidence type="ECO:0000313" key="10">
    <source>
        <dbReference type="Proteomes" id="UP000571817"/>
    </source>
</evidence>
<keyword evidence="6 8" id="KW-1133">Transmembrane helix</keyword>
<evidence type="ECO:0000256" key="8">
    <source>
        <dbReference type="SAM" id="Phobius"/>
    </source>
</evidence>
<dbReference type="GO" id="GO:0005886">
    <property type="term" value="C:plasma membrane"/>
    <property type="evidence" value="ECO:0007669"/>
    <property type="project" value="UniProtKB-SubCell"/>
</dbReference>
<dbReference type="InterPro" id="IPR050297">
    <property type="entry name" value="LipidA_mod_glycosyltrf_83"/>
</dbReference>
<keyword evidence="2" id="KW-1003">Cell membrane</keyword>
<gene>
    <name evidence="9" type="ORF">HNR15_000329</name>
</gene>
<dbReference type="GO" id="GO:0009103">
    <property type="term" value="P:lipopolysaccharide biosynthetic process"/>
    <property type="evidence" value="ECO:0007669"/>
    <property type="project" value="UniProtKB-ARBA"/>
</dbReference>
<dbReference type="EMBL" id="JACCFW010000001">
    <property type="protein sequence ID" value="NYJ73366.1"/>
    <property type="molecule type" value="Genomic_DNA"/>
</dbReference>
<feature type="transmembrane region" description="Helical" evidence="8">
    <location>
        <begin position="258"/>
        <end position="284"/>
    </location>
</feature>
<keyword evidence="4" id="KW-0808">Transferase</keyword>